<keyword evidence="4" id="KW-1185">Reference proteome</keyword>
<feature type="region of interest" description="Disordered" evidence="2">
    <location>
        <begin position="255"/>
        <end position="295"/>
    </location>
</feature>
<reference evidence="3" key="1">
    <citation type="submission" date="2021-12" db="EMBL/GenBank/DDBJ databases">
        <title>Discovery of the Pendulisporaceae a myxobacterial family with distinct sporulation behavior and unique specialized metabolism.</title>
        <authorList>
            <person name="Garcia R."/>
            <person name="Popoff A."/>
            <person name="Bader C.D."/>
            <person name="Loehr J."/>
            <person name="Walesch S."/>
            <person name="Walt C."/>
            <person name="Boldt J."/>
            <person name="Bunk B."/>
            <person name="Haeckl F.J.F.P.J."/>
            <person name="Gunesch A.P."/>
            <person name="Birkelbach J."/>
            <person name="Nuebel U."/>
            <person name="Pietschmann T."/>
            <person name="Bach T."/>
            <person name="Mueller R."/>
        </authorList>
    </citation>
    <scope>NUCLEOTIDE SEQUENCE</scope>
    <source>
        <strain evidence="3">MSr11367</strain>
    </source>
</reference>
<evidence type="ECO:0000256" key="1">
    <source>
        <dbReference type="ARBA" id="ARBA00023002"/>
    </source>
</evidence>
<dbReference type="Proteomes" id="UP001374803">
    <property type="component" value="Chromosome"/>
</dbReference>
<gene>
    <name evidence="3" type="ORF">LVJ94_12155</name>
</gene>
<dbReference type="InterPro" id="IPR002347">
    <property type="entry name" value="SDR_fam"/>
</dbReference>
<dbReference type="RefSeq" id="WP_394837652.1">
    <property type="nucleotide sequence ID" value="NZ_CP089929.1"/>
</dbReference>
<dbReference type="SUPFAM" id="SSF51735">
    <property type="entry name" value="NAD(P)-binding Rossmann-fold domains"/>
    <property type="match status" value="1"/>
</dbReference>
<evidence type="ECO:0000256" key="2">
    <source>
        <dbReference type="SAM" id="MobiDB-lite"/>
    </source>
</evidence>
<dbReference type="Pfam" id="PF00106">
    <property type="entry name" value="adh_short"/>
    <property type="match status" value="1"/>
</dbReference>
<evidence type="ECO:0000313" key="4">
    <source>
        <dbReference type="Proteomes" id="UP001374803"/>
    </source>
</evidence>
<dbReference type="PANTHER" id="PTHR43157:SF31">
    <property type="entry name" value="PHOSPHATIDYLINOSITOL-GLYCAN BIOSYNTHESIS CLASS F PROTEIN"/>
    <property type="match status" value="1"/>
</dbReference>
<accession>A0ABZ2LDW6</accession>
<dbReference type="InterPro" id="IPR036291">
    <property type="entry name" value="NAD(P)-bd_dom_sf"/>
</dbReference>
<dbReference type="PANTHER" id="PTHR43157">
    <property type="entry name" value="PHOSPHATIDYLINOSITOL-GLYCAN BIOSYNTHESIS CLASS F PROTEIN-RELATED"/>
    <property type="match status" value="1"/>
</dbReference>
<sequence length="295" mass="32513">MIDKTVLITGATSSIALLTARELATLGAQVIITGRDVRRGDRAAQELRRSASHDRVHFIRADTATLDQHRDLAEAVSVRFPRLDVLINHVEVSYERRWETEDGHEATLATNLLGPHALTSGLMPLLRKGHDARIINVTSDAFATIMRDPFDDVHAKRHYDGLEVFARSKMLRILWTFALARKLESSQVVVNAADSNNRWHTASNASVFLAMADARTGVTGTYYEDSGKPARNTMRTLDVEDQDRAWELCTSLTGSHLGVTPESPPPRSSGGSGGETPTFPRSTVRVSKTAKSSWL</sequence>
<protein>
    <submittedName>
        <fullName evidence="3">SDR family NAD(P)-dependent oxidoreductase</fullName>
    </submittedName>
</protein>
<evidence type="ECO:0000313" key="3">
    <source>
        <dbReference type="EMBL" id="WXB07981.1"/>
    </source>
</evidence>
<name>A0ABZ2LDW6_9BACT</name>
<proteinExistence type="predicted"/>
<dbReference type="EMBL" id="CP089983">
    <property type="protein sequence ID" value="WXB07981.1"/>
    <property type="molecule type" value="Genomic_DNA"/>
</dbReference>
<keyword evidence="1" id="KW-0560">Oxidoreductase</keyword>
<dbReference type="Gene3D" id="3.40.50.720">
    <property type="entry name" value="NAD(P)-binding Rossmann-like Domain"/>
    <property type="match status" value="1"/>
</dbReference>
<organism evidence="3 4">
    <name type="scientific">Pendulispora rubella</name>
    <dbReference type="NCBI Taxonomy" id="2741070"/>
    <lineage>
        <taxon>Bacteria</taxon>
        <taxon>Pseudomonadati</taxon>
        <taxon>Myxococcota</taxon>
        <taxon>Myxococcia</taxon>
        <taxon>Myxococcales</taxon>
        <taxon>Sorangiineae</taxon>
        <taxon>Pendulisporaceae</taxon>
        <taxon>Pendulispora</taxon>
    </lineage>
</organism>
<feature type="compositionally biased region" description="Polar residues" evidence="2">
    <location>
        <begin position="279"/>
        <end position="295"/>
    </location>
</feature>